<feature type="transmembrane region" description="Helical" evidence="1">
    <location>
        <begin position="95"/>
        <end position="119"/>
    </location>
</feature>
<dbReference type="RefSeq" id="WP_347689544.1">
    <property type="nucleotide sequence ID" value="NZ_JBDPZN010000001.1"/>
</dbReference>
<keyword evidence="3" id="KW-1185">Reference proteome</keyword>
<gene>
    <name evidence="2" type="ORF">ABHN84_02810</name>
</gene>
<evidence type="ECO:0000313" key="2">
    <source>
        <dbReference type="EMBL" id="MEO3681216.1"/>
    </source>
</evidence>
<feature type="transmembrane region" description="Helical" evidence="1">
    <location>
        <begin position="26"/>
        <end position="51"/>
    </location>
</feature>
<keyword evidence="1" id="KW-0812">Transmembrane</keyword>
<accession>A0ABV0FK60</accession>
<evidence type="ECO:0000313" key="3">
    <source>
        <dbReference type="Proteomes" id="UP001477278"/>
    </source>
</evidence>
<organism evidence="2 3">
    <name type="scientific">Shewanella vesiculosa</name>
    <dbReference type="NCBI Taxonomy" id="518738"/>
    <lineage>
        <taxon>Bacteria</taxon>
        <taxon>Pseudomonadati</taxon>
        <taxon>Pseudomonadota</taxon>
        <taxon>Gammaproteobacteria</taxon>
        <taxon>Alteromonadales</taxon>
        <taxon>Shewanellaceae</taxon>
        <taxon>Shewanella</taxon>
    </lineage>
</organism>
<reference evidence="2 3" key="1">
    <citation type="submission" date="2024-05" db="EMBL/GenBank/DDBJ databases">
        <title>Genome sequencing of Marine Estuary Bacteria, Shewanella vesiculosa and S. baltica, and Pseudomonas syringae.</title>
        <authorList>
            <person name="Gurung A."/>
            <person name="Maclea K.S."/>
        </authorList>
    </citation>
    <scope>NUCLEOTIDE SEQUENCE [LARGE SCALE GENOMIC DNA]</scope>
    <source>
        <strain evidence="2 3">1A</strain>
    </source>
</reference>
<keyword evidence="1" id="KW-0472">Membrane</keyword>
<dbReference type="EMBL" id="JBDPZN010000001">
    <property type="protein sequence ID" value="MEO3681216.1"/>
    <property type="molecule type" value="Genomic_DNA"/>
</dbReference>
<protein>
    <submittedName>
        <fullName evidence="2">Uncharacterized protein</fullName>
    </submittedName>
</protein>
<evidence type="ECO:0000256" key="1">
    <source>
        <dbReference type="SAM" id="Phobius"/>
    </source>
</evidence>
<keyword evidence="1" id="KW-1133">Transmembrane helix</keyword>
<proteinExistence type="predicted"/>
<dbReference type="Proteomes" id="UP001477278">
    <property type="component" value="Unassembled WGS sequence"/>
</dbReference>
<feature type="transmembrane region" description="Helical" evidence="1">
    <location>
        <begin position="57"/>
        <end position="75"/>
    </location>
</feature>
<sequence length="122" mass="13775">MSIISLLKLYLSNSYRNKLHSLGRGAMLFVEMDFILTLSAILSSIAILISILVLGNVFYAGILIPFLGWGANLFLARKFLIYEDLEKVDVSKRKIVNFLLFLMGGAGIIISCQIIIYFYPQY</sequence>
<name>A0ABV0FK60_9GAMM</name>
<comment type="caution">
    <text evidence="2">The sequence shown here is derived from an EMBL/GenBank/DDBJ whole genome shotgun (WGS) entry which is preliminary data.</text>
</comment>